<evidence type="ECO:0000256" key="2">
    <source>
        <dbReference type="ARBA" id="ARBA00006228"/>
    </source>
</evidence>
<evidence type="ECO:0000256" key="3">
    <source>
        <dbReference type="ARBA" id="ARBA00022475"/>
    </source>
</evidence>
<evidence type="ECO:0000256" key="4">
    <source>
        <dbReference type="ARBA" id="ARBA00022692"/>
    </source>
</evidence>
<evidence type="ECO:0000256" key="6">
    <source>
        <dbReference type="ARBA" id="ARBA00023136"/>
    </source>
</evidence>
<gene>
    <name evidence="7" type="ORF">B5808_18335</name>
</gene>
<dbReference type="PANTHER" id="PTHR34584">
    <property type="entry name" value="NA(+)/H(+) ANTIPORTER SUBUNIT E1"/>
    <property type="match status" value="1"/>
</dbReference>
<dbReference type="InterPro" id="IPR002758">
    <property type="entry name" value="Cation_antiport_E"/>
</dbReference>
<keyword evidence="5" id="KW-1133">Transmembrane helix</keyword>
<dbReference type="STRING" id="1619308.B5808_18335"/>
<dbReference type="EMBL" id="CP020715">
    <property type="protein sequence ID" value="ARJ06966.1"/>
    <property type="molecule type" value="Genomic_DNA"/>
</dbReference>
<keyword evidence="6" id="KW-0472">Membrane</keyword>
<comment type="similarity">
    <text evidence="2">Belongs to the CPA3 antiporters (TC 2.A.63) subunit E family.</text>
</comment>
<dbReference type="AlphaFoldDB" id="A0A1X9LP61"/>
<dbReference type="Proteomes" id="UP000192775">
    <property type="component" value="Chromosome"/>
</dbReference>
<keyword evidence="4" id="KW-0812">Transmembrane</keyword>
<dbReference type="NCBIfam" id="NF006521">
    <property type="entry name" value="PRK08965.1-5"/>
    <property type="match status" value="1"/>
</dbReference>
<dbReference type="PANTHER" id="PTHR34584:SF1">
    <property type="entry name" value="NA(+)_H(+) ANTIPORTER SUBUNIT E1"/>
    <property type="match status" value="1"/>
</dbReference>
<sequence>MAPRSRGSVIRARILSGLLPFLGLILLWMLLWGQFTWLALLTGAALAAIVSIVFYLPAVRFSGHLDPLRAIWFLVRLAVDMVVASIQVAGIALGPKRLQQSAVIQVALRTRSDIVMVFTSEALSLVPGSILLDVDREEATLLIHTIGVRDDAAAELAKRKVLETERRIILAFGSRDDRARLDQEATT</sequence>
<keyword evidence="3" id="KW-1003">Cell membrane</keyword>
<proteinExistence type="inferred from homology"/>
<protein>
    <submittedName>
        <fullName evidence="7">Na+/H+ antiporter subunit E</fullName>
    </submittedName>
</protein>
<keyword evidence="8" id="KW-1185">Reference proteome</keyword>
<dbReference type="RefSeq" id="WP_085021104.1">
    <property type="nucleotide sequence ID" value="NZ_BMHD01000001.1"/>
</dbReference>
<dbReference type="GO" id="GO:0005886">
    <property type="term" value="C:plasma membrane"/>
    <property type="evidence" value="ECO:0007669"/>
    <property type="project" value="UniProtKB-SubCell"/>
</dbReference>
<evidence type="ECO:0000256" key="5">
    <source>
        <dbReference type="ARBA" id="ARBA00022989"/>
    </source>
</evidence>
<name>A0A1X9LP61_9MICO</name>
<dbReference type="Pfam" id="PF01899">
    <property type="entry name" value="MNHE"/>
    <property type="match status" value="1"/>
</dbReference>
<accession>A0A1X9LP61</accession>
<organism evidence="7 8">
    <name type="scientific">Cnuibacter physcomitrellae</name>
    <dbReference type="NCBI Taxonomy" id="1619308"/>
    <lineage>
        <taxon>Bacteria</taxon>
        <taxon>Bacillati</taxon>
        <taxon>Actinomycetota</taxon>
        <taxon>Actinomycetes</taxon>
        <taxon>Micrococcales</taxon>
        <taxon>Microbacteriaceae</taxon>
        <taxon>Cnuibacter</taxon>
    </lineage>
</organism>
<dbReference type="GO" id="GO:0008324">
    <property type="term" value="F:monoatomic cation transmembrane transporter activity"/>
    <property type="evidence" value="ECO:0007669"/>
    <property type="project" value="InterPro"/>
</dbReference>
<dbReference type="KEGG" id="cphy:B5808_18335"/>
<evidence type="ECO:0000256" key="1">
    <source>
        <dbReference type="ARBA" id="ARBA00004651"/>
    </source>
</evidence>
<evidence type="ECO:0000313" key="7">
    <source>
        <dbReference type="EMBL" id="ARJ06966.1"/>
    </source>
</evidence>
<reference evidence="7 8" key="1">
    <citation type="submission" date="2017-04" db="EMBL/GenBank/DDBJ databases">
        <authorList>
            <person name="Afonso C.L."/>
            <person name="Miller P.J."/>
            <person name="Scott M.A."/>
            <person name="Spackman E."/>
            <person name="Goraichik I."/>
            <person name="Dimitrov K.M."/>
            <person name="Suarez D.L."/>
            <person name="Swayne D.E."/>
        </authorList>
    </citation>
    <scope>NUCLEOTIDE SEQUENCE [LARGE SCALE GENOMIC DNA]</scope>
    <source>
        <strain evidence="8">XA(T)</strain>
    </source>
</reference>
<evidence type="ECO:0000313" key="8">
    <source>
        <dbReference type="Proteomes" id="UP000192775"/>
    </source>
</evidence>
<comment type="subcellular location">
    <subcellularLocation>
        <location evidence="1">Cell membrane</location>
        <topology evidence="1">Multi-pass membrane protein</topology>
    </subcellularLocation>
</comment>